<name>A0ABP9KQX1_9NOCA</name>
<dbReference type="Proteomes" id="UP001500603">
    <property type="component" value="Unassembled WGS sequence"/>
</dbReference>
<comment type="caution">
    <text evidence="2">The sequence shown here is derived from an EMBL/GenBank/DDBJ whole genome shotgun (WGS) entry which is preliminary data.</text>
</comment>
<evidence type="ECO:0000313" key="2">
    <source>
        <dbReference type="EMBL" id="GAA5064067.1"/>
    </source>
</evidence>
<evidence type="ECO:0000256" key="1">
    <source>
        <dbReference type="SAM" id="Phobius"/>
    </source>
</evidence>
<organism evidence="2 3">
    <name type="scientific">Nocardia callitridis</name>
    <dbReference type="NCBI Taxonomy" id="648753"/>
    <lineage>
        <taxon>Bacteria</taxon>
        <taxon>Bacillati</taxon>
        <taxon>Actinomycetota</taxon>
        <taxon>Actinomycetes</taxon>
        <taxon>Mycobacteriales</taxon>
        <taxon>Nocardiaceae</taxon>
        <taxon>Nocardia</taxon>
    </lineage>
</organism>
<dbReference type="EMBL" id="BAABJM010000006">
    <property type="protein sequence ID" value="GAA5064067.1"/>
    <property type="molecule type" value="Genomic_DNA"/>
</dbReference>
<gene>
    <name evidence="2" type="ORF">GCM10023318_49560</name>
</gene>
<accession>A0ABP9KQX1</accession>
<proteinExistence type="predicted"/>
<feature type="transmembrane region" description="Helical" evidence="1">
    <location>
        <begin position="66"/>
        <end position="88"/>
    </location>
</feature>
<dbReference type="RefSeq" id="WP_345498286.1">
    <property type="nucleotide sequence ID" value="NZ_BAABJM010000006.1"/>
</dbReference>
<keyword evidence="3" id="KW-1185">Reference proteome</keyword>
<protein>
    <submittedName>
        <fullName evidence="2">Uncharacterized protein</fullName>
    </submittedName>
</protein>
<keyword evidence="1" id="KW-1133">Transmembrane helix</keyword>
<keyword evidence="1" id="KW-0812">Transmembrane</keyword>
<sequence length="122" mass="13721">MDAVIKEVAEEGKRLIDRAWLGELSHDQAVHLFVQFGDGLVHQEIAHDIIDDGVRRLSDDAKRLRLLRWCAVIQLPVFGGFAILALLLGEYATAALSLTFLAILQIMHYRLLTRPAPRDPPQ</sequence>
<keyword evidence="1" id="KW-0472">Membrane</keyword>
<evidence type="ECO:0000313" key="3">
    <source>
        <dbReference type="Proteomes" id="UP001500603"/>
    </source>
</evidence>
<reference evidence="3" key="1">
    <citation type="journal article" date="2019" name="Int. J. Syst. Evol. Microbiol.">
        <title>The Global Catalogue of Microorganisms (GCM) 10K type strain sequencing project: providing services to taxonomists for standard genome sequencing and annotation.</title>
        <authorList>
            <consortium name="The Broad Institute Genomics Platform"/>
            <consortium name="The Broad Institute Genome Sequencing Center for Infectious Disease"/>
            <person name="Wu L."/>
            <person name="Ma J."/>
        </authorList>
    </citation>
    <scope>NUCLEOTIDE SEQUENCE [LARGE SCALE GENOMIC DNA]</scope>
    <source>
        <strain evidence="3">JCM 18298</strain>
    </source>
</reference>
<feature type="transmembrane region" description="Helical" evidence="1">
    <location>
        <begin position="94"/>
        <end position="112"/>
    </location>
</feature>